<evidence type="ECO:0000256" key="1">
    <source>
        <dbReference type="ARBA" id="ARBA00004127"/>
    </source>
</evidence>
<gene>
    <name evidence="6" type="ORF">METZ01_LOCUS98445</name>
</gene>
<keyword evidence="4 5" id="KW-0472">Membrane</keyword>
<dbReference type="EMBL" id="UINC01010229">
    <property type="protein sequence ID" value="SVA45591.1"/>
    <property type="molecule type" value="Genomic_DNA"/>
</dbReference>
<dbReference type="InterPro" id="IPR007318">
    <property type="entry name" value="Phopholipid_MeTrfase"/>
</dbReference>
<sequence length="98" mass="11613">MIGLMISLIFFFSGFNIFKSYKENPVPTSTSNRLIKTGIFAYTRNPIYVSFVLFHFSMFLVFENVMYFLTSIGLAFWIHNYVIKPEEDYLLEVFSDEY</sequence>
<comment type="subcellular location">
    <subcellularLocation>
        <location evidence="1">Endomembrane system</location>
        <topology evidence="1">Multi-pass membrane protein</topology>
    </subcellularLocation>
</comment>
<proteinExistence type="predicted"/>
<evidence type="ECO:0000256" key="3">
    <source>
        <dbReference type="ARBA" id="ARBA00022989"/>
    </source>
</evidence>
<keyword evidence="3 5" id="KW-1133">Transmembrane helix</keyword>
<evidence type="ECO:0008006" key="7">
    <source>
        <dbReference type="Google" id="ProtNLM"/>
    </source>
</evidence>
<dbReference type="GO" id="GO:0012505">
    <property type="term" value="C:endomembrane system"/>
    <property type="evidence" value="ECO:0007669"/>
    <property type="project" value="UniProtKB-SubCell"/>
</dbReference>
<keyword evidence="2 5" id="KW-0812">Transmembrane</keyword>
<feature type="non-terminal residue" evidence="6">
    <location>
        <position position="98"/>
    </location>
</feature>
<evidence type="ECO:0000313" key="6">
    <source>
        <dbReference type="EMBL" id="SVA45591.1"/>
    </source>
</evidence>
<name>A0A381VZR1_9ZZZZ</name>
<accession>A0A381VZR1</accession>
<protein>
    <recommendedName>
        <fullName evidence="7">NnrU domain-containing protein</fullName>
    </recommendedName>
</protein>
<dbReference type="Gene3D" id="1.20.120.1630">
    <property type="match status" value="1"/>
</dbReference>
<organism evidence="6">
    <name type="scientific">marine metagenome</name>
    <dbReference type="NCBI Taxonomy" id="408172"/>
    <lineage>
        <taxon>unclassified sequences</taxon>
        <taxon>metagenomes</taxon>
        <taxon>ecological metagenomes</taxon>
    </lineage>
</organism>
<dbReference type="AlphaFoldDB" id="A0A381VZR1"/>
<evidence type="ECO:0000256" key="5">
    <source>
        <dbReference type="SAM" id="Phobius"/>
    </source>
</evidence>
<dbReference type="Pfam" id="PF04191">
    <property type="entry name" value="PEMT"/>
    <property type="match status" value="1"/>
</dbReference>
<evidence type="ECO:0000256" key="2">
    <source>
        <dbReference type="ARBA" id="ARBA00022692"/>
    </source>
</evidence>
<evidence type="ECO:0000256" key="4">
    <source>
        <dbReference type="ARBA" id="ARBA00023136"/>
    </source>
</evidence>
<feature type="transmembrane region" description="Helical" evidence="5">
    <location>
        <begin position="46"/>
        <end position="69"/>
    </location>
</feature>
<reference evidence="6" key="1">
    <citation type="submission" date="2018-05" db="EMBL/GenBank/DDBJ databases">
        <authorList>
            <person name="Lanie J.A."/>
            <person name="Ng W.-L."/>
            <person name="Kazmierczak K.M."/>
            <person name="Andrzejewski T.M."/>
            <person name="Davidsen T.M."/>
            <person name="Wayne K.J."/>
            <person name="Tettelin H."/>
            <person name="Glass J.I."/>
            <person name="Rusch D."/>
            <person name="Podicherti R."/>
            <person name="Tsui H.-C.T."/>
            <person name="Winkler M.E."/>
        </authorList>
    </citation>
    <scope>NUCLEOTIDE SEQUENCE</scope>
</reference>